<evidence type="ECO:0000256" key="2">
    <source>
        <dbReference type="ARBA" id="ARBA00023125"/>
    </source>
</evidence>
<dbReference type="InterPro" id="IPR036271">
    <property type="entry name" value="Tet_transcr_reg_TetR-rel_C_sf"/>
</dbReference>
<evidence type="ECO:0000256" key="1">
    <source>
        <dbReference type="ARBA" id="ARBA00023015"/>
    </source>
</evidence>
<evidence type="ECO:0000259" key="5">
    <source>
        <dbReference type="PROSITE" id="PS50977"/>
    </source>
</evidence>
<accession>A0ABS4UUH5</accession>
<dbReference type="Gene3D" id="1.10.357.10">
    <property type="entry name" value="Tetracycline Repressor, domain 2"/>
    <property type="match status" value="1"/>
</dbReference>
<dbReference type="EMBL" id="JAGINT010000002">
    <property type="protein sequence ID" value="MBP2355304.1"/>
    <property type="molecule type" value="Genomic_DNA"/>
</dbReference>
<proteinExistence type="predicted"/>
<gene>
    <name evidence="6" type="ORF">JOF29_006414</name>
</gene>
<dbReference type="SUPFAM" id="SSF48498">
    <property type="entry name" value="Tetracyclin repressor-like, C-terminal domain"/>
    <property type="match status" value="1"/>
</dbReference>
<dbReference type="InterPro" id="IPR001647">
    <property type="entry name" value="HTH_TetR"/>
</dbReference>
<dbReference type="SUPFAM" id="SSF46689">
    <property type="entry name" value="Homeodomain-like"/>
    <property type="match status" value="1"/>
</dbReference>
<dbReference type="Pfam" id="PF21943">
    <property type="entry name" value="TetR_C_46"/>
    <property type="match status" value="1"/>
</dbReference>
<reference evidence="6 7" key="1">
    <citation type="submission" date="2021-03" db="EMBL/GenBank/DDBJ databases">
        <title>Sequencing the genomes of 1000 actinobacteria strains.</title>
        <authorList>
            <person name="Klenk H.-P."/>
        </authorList>
    </citation>
    <scope>NUCLEOTIDE SEQUENCE [LARGE SCALE GENOMIC DNA]</scope>
    <source>
        <strain evidence="6 7">DSM 18824</strain>
    </source>
</reference>
<name>A0ABS4UUH5_9ACTN</name>
<dbReference type="PANTHER" id="PTHR30055">
    <property type="entry name" value="HTH-TYPE TRANSCRIPTIONAL REGULATOR RUTR"/>
    <property type="match status" value="1"/>
</dbReference>
<dbReference type="PRINTS" id="PR00455">
    <property type="entry name" value="HTHTETR"/>
</dbReference>
<keyword evidence="1" id="KW-0805">Transcription regulation</keyword>
<keyword evidence="3" id="KW-0804">Transcription</keyword>
<feature type="domain" description="HTH tetR-type" evidence="5">
    <location>
        <begin position="17"/>
        <end position="77"/>
    </location>
</feature>
<dbReference type="InterPro" id="IPR009057">
    <property type="entry name" value="Homeodomain-like_sf"/>
</dbReference>
<feature type="DNA-binding region" description="H-T-H motif" evidence="4">
    <location>
        <begin position="40"/>
        <end position="59"/>
    </location>
</feature>
<evidence type="ECO:0000313" key="7">
    <source>
        <dbReference type="Proteomes" id="UP000755585"/>
    </source>
</evidence>
<organism evidence="6 7">
    <name type="scientific">Kribbella aluminosa</name>
    <dbReference type="NCBI Taxonomy" id="416017"/>
    <lineage>
        <taxon>Bacteria</taxon>
        <taxon>Bacillati</taxon>
        <taxon>Actinomycetota</taxon>
        <taxon>Actinomycetes</taxon>
        <taxon>Propionibacteriales</taxon>
        <taxon>Kribbellaceae</taxon>
        <taxon>Kribbella</taxon>
    </lineage>
</organism>
<dbReference type="InterPro" id="IPR050109">
    <property type="entry name" value="HTH-type_TetR-like_transc_reg"/>
</dbReference>
<dbReference type="Pfam" id="PF00440">
    <property type="entry name" value="TetR_N"/>
    <property type="match status" value="1"/>
</dbReference>
<keyword evidence="7" id="KW-1185">Reference proteome</keyword>
<protein>
    <submittedName>
        <fullName evidence="6">AcrR family transcriptional regulator</fullName>
    </submittedName>
</protein>
<evidence type="ECO:0000256" key="4">
    <source>
        <dbReference type="PROSITE-ProRule" id="PRU00335"/>
    </source>
</evidence>
<dbReference type="InterPro" id="IPR054129">
    <property type="entry name" value="DesT_TetR_C"/>
</dbReference>
<keyword evidence="2 4" id="KW-0238">DNA-binding</keyword>
<evidence type="ECO:0000313" key="6">
    <source>
        <dbReference type="EMBL" id="MBP2355304.1"/>
    </source>
</evidence>
<dbReference type="Proteomes" id="UP000755585">
    <property type="component" value="Unassembled WGS sequence"/>
</dbReference>
<evidence type="ECO:0000256" key="3">
    <source>
        <dbReference type="ARBA" id="ARBA00023163"/>
    </source>
</evidence>
<comment type="caution">
    <text evidence="6">The sequence shown here is derived from an EMBL/GenBank/DDBJ whole genome shotgun (WGS) entry which is preliminary data.</text>
</comment>
<dbReference type="RefSeq" id="WP_209697991.1">
    <property type="nucleotide sequence ID" value="NZ_BAAAVU010000017.1"/>
</dbReference>
<sequence>MVGDAEKRRRAPHLGPERRRPLILDAALGVFAAKGYSGTTMQSVADAAGVTKPVVYDCFANRDELLLALLAREEQHLVITIVGALPPDPGVGTPEEHVRDGLTAFLTAVQKNPQSWRIVFGAQYGAAPVVAERVRAARAFLVESLRLTLMKSLPDVTDPDANLPVLAELLASMTETCARMLVSDATDATDATDRTPAELARTVSQVVAGGFRNV</sequence>
<dbReference type="PROSITE" id="PS50977">
    <property type="entry name" value="HTH_TETR_2"/>
    <property type="match status" value="1"/>
</dbReference>
<dbReference type="PANTHER" id="PTHR30055:SF234">
    <property type="entry name" value="HTH-TYPE TRANSCRIPTIONAL REGULATOR BETI"/>
    <property type="match status" value="1"/>
</dbReference>